<dbReference type="SUPFAM" id="SSF55073">
    <property type="entry name" value="Nucleotide cyclase"/>
    <property type="match status" value="1"/>
</dbReference>
<dbReference type="Proteomes" id="UP000650424">
    <property type="component" value="Unassembled WGS sequence"/>
</dbReference>
<dbReference type="PANTHER" id="PTHR44757:SF2">
    <property type="entry name" value="BIOFILM ARCHITECTURE MAINTENANCE PROTEIN MBAA"/>
    <property type="match status" value="1"/>
</dbReference>
<protein>
    <submittedName>
        <fullName evidence="3">GGDEF domain-containing protein</fullName>
    </submittedName>
</protein>
<dbReference type="SMART" id="SM00267">
    <property type="entry name" value="GGDEF"/>
    <property type="match status" value="1"/>
</dbReference>
<feature type="domain" description="EAL" evidence="1">
    <location>
        <begin position="501"/>
        <end position="754"/>
    </location>
</feature>
<dbReference type="Gene3D" id="3.30.70.270">
    <property type="match status" value="1"/>
</dbReference>
<dbReference type="EMBL" id="JACOGF010000003">
    <property type="protein sequence ID" value="MBC3917301.1"/>
    <property type="molecule type" value="Genomic_DNA"/>
</dbReference>
<dbReference type="InterPro" id="IPR029016">
    <property type="entry name" value="GAF-like_dom_sf"/>
</dbReference>
<dbReference type="InterPro" id="IPR001633">
    <property type="entry name" value="EAL_dom"/>
</dbReference>
<dbReference type="PANTHER" id="PTHR44757">
    <property type="entry name" value="DIGUANYLATE CYCLASE DGCP"/>
    <property type="match status" value="1"/>
</dbReference>
<dbReference type="RefSeq" id="WP_186946791.1">
    <property type="nucleotide sequence ID" value="NZ_JACOGF010000003.1"/>
</dbReference>
<organism evidence="3 4">
    <name type="scientific">Undibacterium hunanense</name>
    <dbReference type="NCBI Taxonomy" id="2762292"/>
    <lineage>
        <taxon>Bacteria</taxon>
        <taxon>Pseudomonadati</taxon>
        <taxon>Pseudomonadota</taxon>
        <taxon>Betaproteobacteria</taxon>
        <taxon>Burkholderiales</taxon>
        <taxon>Oxalobacteraceae</taxon>
        <taxon>Undibacterium</taxon>
    </lineage>
</organism>
<dbReference type="InterPro" id="IPR043128">
    <property type="entry name" value="Rev_trsase/Diguanyl_cyclase"/>
</dbReference>
<dbReference type="SMART" id="SM00052">
    <property type="entry name" value="EAL"/>
    <property type="match status" value="1"/>
</dbReference>
<dbReference type="Pfam" id="PF00990">
    <property type="entry name" value="GGDEF"/>
    <property type="match status" value="1"/>
</dbReference>
<keyword evidence="4" id="KW-1185">Reference proteome</keyword>
<dbReference type="Pfam" id="PF13185">
    <property type="entry name" value="GAF_2"/>
    <property type="match status" value="1"/>
</dbReference>
<name>A0ABR6ZN33_9BURK</name>
<dbReference type="PROSITE" id="PS50883">
    <property type="entry name" value="EAL"/>
    <property type="match status" value="1"/>
</dbReference>
<dbReference type="Pfam" id="PF00563">
    <property type="entry name" value="EAL"/>
    <property type="match status" value="1"/>
</dbReference>
<dbReference type="InterPro" id="IPR000160">
    <property type="entry name" value="GGDEF_dom"/>
</dbReference>
<reference evidence="3 4" key="1">
    <citation type="submission" date="2020-08" db="EMBL/GenBank/DDBJ databases">
        <title>Novel species isolated from subtropical streams in China.</title>
        <authorList>
            <person name="Lu H."/>
        </authorList>
    </citation>
    <scope>NUCLEOTIDE SEQUENCE [LARGE SCALE GENOMIC DNA]</scope>
    <source>
        <strain evidence="3 4">CY18W</strain>
    </source>
</reference>
<comment type="caution">
    <text evidence="3">The sequence shown here is derived from an EMBL/GenBank/DDBJ whole genome shotgun (WGS) entry which is preliminary data.</text>
</comment>
<dbReference type="SUPFAM" id="SSF141868">
    <property type="entry name" value="EAL domain-like"/>
    <property type="match status" value="1"/>
</dbReference>
<dbReference type="SUPFAM" id="SSF55781">
    <property type="entry name" value="GAF domain-like"/>
    <property type="match status" value="1"/>
</dbReference>
<accession>A0ABR6ZN33</accession>
<dbReference type="InterPro" id="IPR029787">
    <property type="entry name" value="Nucleotide_cyclase"/>
</dbReference>
<dbReference type="CDD" id="cd01949">
    <property type="entry name" value="GGDEF"/>
    <property type="match status" value="1"/>
</dbReference>
<evidence type="ECO:0000259" key="1">
    <source>
        <dbReference type="PROSITE" id="PS50883"/>
    </source>
</evidence>
<dbReference type="InterPro" id="IPR052155">
    <property type="entry name" value="Biofilm_reg_signaling"/>
</dbReference>
<gene>
    <name evidence="3" type="ORF">H8L32_07430</name>
</gene>
<dbReference type="InterPro" id="IPR003018">
    <property type="entry name" value="GAF"/>
</dbReference>
<proteinExistence type="predicted"/>
<dbReference type="PROSITE" id="PS50887">
    <property type="entry name" value="GGDEF"/>
    <property type="match status" value="1"/>
</dbReference>
<evidence type="ECO:0000313" key="3">
    <source>
        <dbReference type="EMBL" id="MBC3917301.1"/>
    </source>
</evidence>
<feature type="domain" description="GGDEF" evidence="2">
    <location>
        <begin position="348"/>
        <end position="485"/>
    </location>
</feature>
<dbReference type="Gene3D" id="3.20.20.450">
    <property type="entry name" value="EAL domain"/>
    <property type="match status" value="1"/>
</dbReference>
<dbReference type="CDD" id="cd01948">
    <property type="entry name" value="EAL"/>
    <property type="match status" value="1"/>
</dbReference>
<dbReference type="Gene3D" id="3.30.450.40">
    <property type="match status" value="1"/>
</dbReference>
<evidence type="ECO:0000313" key="4">
    <source>
        <dbReference type="Proteomes" id="UP000650424"/>
    </source>
</evidence>
<evidence type="ECO:0000259" key="2">
    <source>
        <dbReference type="PROSITE" id="PS50887"/>
    </source>
</evidence>
<sequence>MSGRHITPELSEILANSCRYDPIESAASFGRWWLDAKSGELVLSQHAADLLWVSAGWYANLESGFNQAVLDDLSTLTKSLKTLPVSSRQTECDIRVISEIHGMRWLRMVILPEATFHSGLIAGVLLDITASKHAAMRERLSFESTRLFVGTDTLGSAVTKLIQLVCENLGWEWGAYWALETDKQGEQKLSCRHYWHGAQDALGSFTQESLSMHMTPGDGLVGQVWQRGEARWVEDMQSDHEFLRNNSASQCKLRSGYVFPVAYVTDEGECHSPGVLEFYSRLSRQREAQLPTVSASIGALIAQTAQRLEQQETIRQLAQIDGLTELANRSHFYRMLEKTCLDNATNKTPFGLIFIDLDRFKPVNDAFGHEAGNVVLKDFAQRLQSLVSGRDLVGRLGGDEFAILLHPDTSSTPFVEQLDVLAKQVLDAAQVPVLFNRHEVAISASIGISIFPENGMSSPDLLRSADTAMYRIKKTGRNALSFFSTSTTQTLAMQQSDLAQRLTMEVELYQAMTNQGLFLEYQPIFDGNRRIVAVEALLRWRRLNGEMVRPDIFIPIAEQSHLIVQIGSWVVKQACHDLALLHKAGFRDLKMHVNMAPSEFTSNTLPEELSAVVVQSGIASHHLCLELTESMLMQQPDRVIPIMHSLRQLGFGISLDDFGMGYSSLSRLKNLPISSMKIDRSFISGLPDQAEDRAIVRTIIELGRNLRLNIIAEGVETDSQLAFLRQFGDTLIQGFVMCHPQPLNELIRLHQPVPRPVDVPA</sequence>
<dbReference type="InterPro" id="IPR035919">
    <property type="entry name" value="EAL_sf"/>
</dbReference>
<dbReference type="NCBIfam" id="TIGR00254">
    <property type="entry name" value="GGDEF"/>
    <property type="match status" value="1"/>
</dbReference>